<evidence type="ECO:0000259" key="3">
    <source>
        <dbReference type="Pfam" id="PF20434"/>
    </source>
</evidence>
<dbReference type="AlphaFoldDB" id="A0A2T0VB27"/>
<dbReference type="PANTHER" id="PTHR48081:SF13">
    <property type="entry name" value="ALPHA_BETA HYDROLASE"/>
    <property type="match status" value="1"/>
</dbReference>
<keyword evidence="5" id="KW-1185">Reference proteome</keyword>
<evidence type="ECO:0000313" key="4">
    <source>
        <dbReference type="EMBL" id="PRY67399.1"/>
    </source>
</evidence>
<organism evidence="4 5">
    <name type="scientific">Glaciihabitans tibetensis</name>
    <dbReference type="NCBI Taxonomy" id="1266600"/>
    <lineage>
        <taxon>Bacteria</taxon>
        <taxon>Bacillati</taxon>
        <taxon>Actinomycetota</taxon>
        <taxon>Actinomycetes</taxon>
        <taxon>Micrococcales</taxon>
        <taxon>Microbacteriaceae</taxon>
        <taxon>Glaciihabitans</taxon>
    </lineage>
</organism>
<dbReference type="OrthoDB" id="9803828at2"/>
<comment type="caution">
    <text evidence="4">The sequence shown here is derived from an EMBL/GenBank/DDBJ whole genome shotgun (WGS) entry which is preliminary data.</text>
</comment>
<evidence type="ECO:0000313" key="5">
    <source>
        <dbReference type="Proteomes" id="UP000237983"/>
    </source>
</evidence>
<dbReference type="GO" id="GO:0016787">
    <property type="term" value="F:hydrolase activity"/>
    <property type="evidence" value="ECO:0007669"/>
    <property type="project" value="UniProtKB-KW"/>
</dbReference>
<name>A0A2T0VB27_9MICO</name>
<evidence type="ECO:0000256" key="1">
    <source>
        <dbReference type="ARBA" id="ARBA00022801"/>
    </source>
</evidence>
<dbReference type="RefSeq" id="WP_106212969.1">
    <property type="nucleotide sequence ID" value="NZ_PVTL01000006.1"/>
</dbReference>
<proteinExistence type="predicted"/>
<dbReference type="InterPro" id="IPR049492">
    <property type="entry name" value="BD-FAE-like_dom"/>
</dbReference>
<feature type="region of interest" description="Disordered" evidence="2">
    <location>
        <begin position="84"/>
        <end position="103"/>
    </location>
</feature>
<accession>A0A2T0VB27</accession>
<feature type="domain" description="BD-FAE-like" evidence="3">
    <location>
        <begin position="108"/>
        <end position="299"/>
    </location>
</feature>
<keyword evidence="1" id="KW-0378">Hydrolase</keyword>
<dbReference type="Proteomes" id="UP000237983">
    <property type="component" value="Unassembled WGS sequence"/>
</dbReference>
<dbReference type="Pfam" id="PF20434">
    <property type="entry name" value="BD-FAE"/>
    <property type="match status" value="1"/>
</dbReference>
<dbReference type="Gene3D" id="3.40.50.1820">
    <property type="entry name" value="alpha/beta hydrolase"/>
    <property type="match status" value="1"/>
</dbReference>
<reference evidence="4 5" key="1">
    <citation type="submission" date="2018-03" db="EMBL/GenBank/DDBJ databases">
        <title>Genomic Encyclopedia of Type Strains, Phase III (KMG-III): the genomes of soil and plant-associated and newly described type strains.</title>
        <authorList>
            <person name="Whitman W."/>
        </authorList>
    </citation>
    <scope>NUCLEOTIDE SEQUENCE [LARGE SCALE GENOMIC DNA]</scope>
    <source>
        <strain evidence="4 5">CGMCC 1.12484</strain>
    </source>
</reference>
<protein>
    <submittedName>
        <fullName evidence="4">Acetyl esterase/lipase</fullName>
    </submittedName>
</protein>
<dbReference type="InterPro" id="IPR029058">
    <property type="entry name" value="AB_hydrolase_fold"/>
</dbReference>
<dbReference type="PANTHER" id="PTHR48081">
    <property type="entry name" value="AB HYDROLASE SUPERFAMILY PROTEIN C4A8.06C"/>
    <property type="match status" value="1"/>
</dbReference>
<gene>
    <name evidence="4" type="ORF">B0I08_1062</name>
</gene>
<sequence>MRPRIRRGLRPALGASGLVTVLVLATALVLSGCALTGSESETVSPTGTLSPILLEYPTIDVVEDVQYGTADGVPLLLDVCLPEDDSDTASSTSSPTASPPPVASALKPRAAIVSIHGGSWAHGDKSNVNWRSVCQWLASEGYVAVSLNYRLAPASTYPAQIRDVREAVRWLREDEQVEQYSIDPTLIGAFGGSAGGNLAALLGTTGTGALDSGARVAAVAELSGPSDITEEGRELGGLVPEFEQLELDYLGCETLVNCPTSRAASPLYQVDSSDPPFFVGHSIDERIPVEQSEAFVEELRDAGVDTTFVTVEGTRHSIAMLDEEMRDRIAEFFAKELATEAVGIVP</sequence>
<dbReference type="InterPro" id="IPR050300">
    <property type="entry name" value="GDXG_lipolytic_enzyme"/>
</dbReference>
<evidence type="ECO:0000256" key="2">
    <source>
        <dbReference type="SAM" id="MobiDB-lite"/>
    </source>
</evidence>
<dbReference type="SUPFAM" id="SSF53474">
    <property type="entry name" value="alpha/beta-Hydrolases"/>
    <property type="match status" value="1"/>
</dbReference>
<dbReference type="PROSITE" id="PS51257">
    <property type="entry name" value="PROKAR_LIPOPROTEIN"/>
    <property type="match status" value="1"/>
</dbReference>
<dbReference type="EMBL" id="PVTL01000006">
    <property type="protein sequence ID" value="PRY67399.1"/>
    <property type="molecule type" value="Genomic_DNA"/>
</dbReference>